<feature type="transmembrane region" description="Helical" evidence="1">
    <location>
        <begin position="27"/>
        <end position="46"/>
    </location>
</feature>
<reference evidence="2 3" key="1">
    <citation type="submission" date="2019-04" db="EMBL/GenBank/DDBJ databases">
        <title>Flavobacterium sp. GS03.</title>
        <authorList>
            <person name="Kim H."/>
        </authorList>
    </citation>
    <scope>NUCLEOTIDE SEQUENCE [LARGE SCALE GENOMIC DNA]</scope>
    <source>
        <strain evidence="2 3">GS03</strain>
    </source>
</reference>
<keyword evidence="3" id="KW-1185">Reference proteome</keyword>
<dbReference type="Proteomes" id="UP000296862">
    <property type="component" value="Chromosome"/>
</dbReference>
<gene>
    <name evidence="2" type="ORF">GS03_01857</name>
</gene>
<protein>
    <submittedName>
        <fullName evidence="2">Uncharacterized protein</fullName>
    </submittedName>
</protein>
<accession>A0A4P7PVN7</accession>
<keyword evidence="1" id="KW-1133">Transmembrane helix</keyword>
<evidence type="ECO:0000313" key="2">
    <source>
        <dbReference type="EMBL" id="QBZ98352.1"/>
    </source>
</evidence>
<dbReference type="OrthoDB" id="1449506at2"/>
<dbReference type="KEGG" id="fsn:GS03_01857"/>
<dbReference type="EMBL" id="CP038810">
    <property type="protein sequence ID" value="QBZ98352.1"/>
    <property type="molecule type" value="Genomic_DNA"/>
</dbReference>
<proteinExistence type="predicted"/>
<evidence type="ECO:0000313" key="3">
    <source>
        <dbReference type="Proteomes" id="UP000296862"/>
    </source>
</evidence>
<name>A0A4P7PVN7_9FLAO</name>
<dbReference type="RefSeq" id="WP_136152254.1">
    <property type="nucleotide sequence ID" value="NZ_CP038810.1"/>
</dbReference>
<dbReference type="AlphaFoldDB" id="A0A4P7PVN7"/>
<evidence type="ECO:0000256" key="1">
    <source>
        <dbReference type="SAM" id="Phobius"/>
    </source>
</evidence>
<keyword evidence="1" id="KW-0472">Membrane</keyword>
<organism evidence="2 3">
    <name type="scientific">Flavobacterium sangjuense</name>
    <dbReference type="NCBI Taxonomy" id="2518177"/>
    <lineage>
        <taxon>Bacteria</taxon>
        <taxon>Pseudomonadati</taxon>
        <taxon>Bacteroidota</taxon>
        <taxon>Flavobacteriia</taxon>
        <taxon>Flavobacteriales</taxon>
        <taxon>Flavobacteriaceae</taxon>
        <taxon>Flavobacterium</taxon>
    </lineage>
</organism>
<sequence length="62" mass="7042">MKKLVIPFTLVAIIVGLYEQSKAKPNVYILCITIVIFMYGIMKLSAKTPSKNQEEKEDDHAE</sequence>
<keyword evidence="1" id="KW-0812">Transmembrane</keyword>